<name>A0A4S2GYL5_9PROT</name>
<dbReference type="EMBL" id="SRXW01000004">
    <property type="protein sequence ID" value="TGY87981.1"/>
    <property type="molecule type" value="Genomic_DNA"/>
</dbReference>
<feature type="transmembrane region" description="Helical" evidence="1">
    <location>
        <begin position="6"/>
        <end position="23"/>
    </location>
</feature>
<accession>A0A4S2GYL5</accession>
<feature type="transmembrane region" description="Helical" evidence="1">
    <location>
        <begin position="66"/>
        <end position="86"/>
    </location>
</feature>
<evidence type="ECO:0000313" key="3">
    <source>
        <dbReference type="Proteomes" id="UP000308054"/>
    </source>
</evidence>
<keyword evidence="3" id="KW-1185">Reference proteome</keyword>
<dbReference type="AlphaFoldDB" id="A0A4S2GYL5"/>
<proteinExistence type="predicted"/>
<feature type="transmembrane region" description="Helical" evidence="1">
    <location>
        <begin position="98"/>
        <end position="121"/>
    </location>
</feature>
<gene>
    <name evidence="2" type="ORF">E5163_13835</name>
</gene>
<reference evidence="2 3" key="1">
    <citation type="journal article" date="2017" name="Int. J. Syst. Evol. Microbiol.">
        <title>Marinicauda algicola sp. nov., isolated from a marine red alga Rhodosorus marinus.</title>
        <authorList>
            <person name="Jeong S.E."/>
            <person name="Jeon S.H."/>
            <person name="Chun B.H."/>
            <person name="Kim D.W."/>
            <person name="Jeon C.O."/>
        </authorList>
    </citation>
    <scope>NUCLEOTIDE SEQUENCE [LARGE SCALE GENOMIC DNA]</scope>
    <source>
        <strain evidence="2 3">JCM 31718</strain>
    </source>
</reference>
<evidence type="ECO:0000256" key="1">
    <source>
        <dbReference type="SAM" id="Phobius"/>
    </source>
</evidence>
<evidence type="ECO:0000313" key="2">
    <source>
        <dbReference type="EMBL" id="TGY87981.1"/>
    </source>
</evidence>
<dbReference type="Proteomes" id="UP000308054">
    <property type="component" value="Unassembled WGS sequence"/>
</dbReference>
<keyword evidence="1" id="KW-0812">Transmembrane</keyword>
<keyword evidence="1" id="KW-0472">Membrane</keyword>
<organism evidence="2 3">
    <name type="scientific">Marinicauda algicola</name>
    <dbReference type="NCBI Taxonomy" id="2029849"/>
    <lineage>
        <taxon>Bacteria</taxon>
        <taxon>Pseudomonadati</taxon>
        <taxon>Pseudomonadota</taxon>
        <taxon>Alphaproteobacteria</taxon>
        <taxon>Maricaulales</taxon>
        <taxon>Maricaulaceae</taxon>
        <taxon>Marinicauda</taxon>
    </lineage>
</organism>
<keyword evidence="1" id="KW-1133">Transmembrane helix</keyword>
<dbReference type="OrthoDB" id="5737184at2"/>
<dbReference type="RefSeq" id="WP_135996979.1">
    <property type="nucleotide sequence ID" value="NZ_CP071057.1"/>
</dbReference>
<comment type="caution">
    <text evidence="2">The sequence shown here is derived from an EMBL/GenBank/DDBJ whole genome shotgun (WGS) entry which is preliminary data.</text>
</comment>
<sequence>MDEGLLVPLGLFAMVVAIVWLTMHFGSKNRRAVLDTVQEAARSGQQLTPETIRALGMPRKTGGGDLKAGAIMLAIALSFVVLGWAIGSVEPGEADEVFPIMTAVASFPGFIGLVLLAFGWFNREKRRAE</sequence>
<protein>
    <submittedName>
        <fullName evidence="2">Uncharacterized protein</fullName>
    </submittedName>
</protein>